<name>A0A150RYC0_SORCE</name>
<dbReference type="PROSITE" id="PS00086">
    <property type="entry name" value="CYTOCHROME_P450"/>
    <property type="match status" value="1"/>
</dbReference>
<evidence type="ECO:0000256" key="1">
    <source>
        <dbReference type="PIRSR" id="PIRSR602401-1"/>
    </source>
</evidence>
<feature type="binding site" description="axial binding residue" evidence="1">
    <location>
        <position position="428"/>
    </location>
    <ligand>
        <name>heme</name>
        <dbReference type="ChEBI" id="CHEBI:30413"/>
    </ligand>
    <ligandPart>
        <name>Fe</name>
        <dbReference type="ChEBI" id="CHEBI:18248"/>
    </ligandPart>
</feature>
<dbReference type="Pfam" id="PF00067">
    <property type="entry name" value="p450"/>
    <property type="match status" value="1"/>
</dbReference>
<keyword evidence="1 2" id="KW-0349">Heme</keyword>
<dbReference type="EMBL" id="JEMB01001770">
    <property type="protein sequence ID" value="KYF85189.1"/>
    <property type="molecule type" value="Genomic_DNA"/>
</dbReference>
<dbReference type="Proteomes" id="UP000075635">
    <property type="component" value="Unassembled WGS sequence"/>
</dbReference>
<dbReference type="InterPro" id="IPR036396">
    <property type="entry name" value="Cyt_P450_sf"/>
</dbReference>
<sequence>MDVQRIEVAAARGARELSTLPGPPKLPLVGNLLEVRPTTLHLTLERWSREYGDLYRFWMGPRAFLVVSNAELVQRVLRERPAVFGRWSPMRDVFVEMGIHGIFAAEGESWARQRRLIMSAFSPGQLRACHGAIATITRRLRDRWRASTARGEPVDVRRDLTRYTVDVTSAVAFGRDLNLVDRGADALVHQLDEIFTMIHRRVLAPFPYWRYVKLPADRSLDRALAEVSDRMLELIRATRAALDRDPARAAAPRTLLEAMLAARDAENPAARLSDLEVHSNVLTLMLAGEDTTADTMAWTLHFMAQRPDVQAQMRAETDAELGDADLPATPEQAQGLRYIGAVTQETLRLRSAAPVLFAEAGVDTELGPVRVPAGTRLILLGRQVGLKAESFHDPTTFAPERWLGQGPAKAGKHDPRASLAFGSGPRVCPGRALSMVESAMVGAMVAREFDVSLVDPRKPVHELMGFTMRPEGLSVRFAARRR</sequence>
<dbReference type="AlphaFoldDB" id="A0A150RYC0"/>
<keyword evidence="2" id="KW-0503">Monooxygenase</keyword>
<comment type="similarity">
    <text evidence="2">Belongs to the cytochrome P450 family.</text>
</comment>
<protein>
    <recommendedName>
        <fullName evidence="5">Cytochrome P450</fullName>
    </recommendedName>
</protein>
<evidence type="ECO:0008006" key="5">
    <source>
        <dbReference type="Google" id="ProtNLM"/>
    </source>
</evidence>
<accession>A0A150RYC0</accession>
<comment type="caution">
    <text evidence="3">The sequence shown here is derived from an EMBL/GenBank/DDBJ whole genome shotgun (WGS) entry which is preliminary data.</text>
</comment>
<gene>
    <name evidence="3" type="ORF">BE17_31350</name>
</gene>
<dbReference type="PANTHER" id="PTHR24301:SF2">
    <property type="entry name" value="THROMBOXANE-A SYNTHASE"/>
    <property type="match status" value="1"/>
</dbReference>
<organism evidence="3 4">
    <name type="scientific">Sorangium cellulosum</name>
    <name type="common">Polyangium cellulosum</name>
    <dbReference type="NCBI Taxonomy" id="56"/>
    <lineage>
        <taxon>Bacteria</taxon>
        <taxon>Pseudomonadati</taxon>
        <taxon>Myxococcota</taxon>
        <taxon>Polyangia</taxon>
        <taxon>Polyangiales</taxon>
        <taxon>Polyangiaceae</taxon>
        <taxon>Sorangium</taxon>
    </lineage>
</organism>
<keyword evidence="2" id="KW-0560">Oxidoreductase</keyword>
<dbReference type="GO" id="GO:0020037">
    <property type="term" value="F:heme binding"/>
    <property type="evidence" value="ECO:0007669"/>
    <property type="project" value="InterPro"/>
</dbReference>
<dbReference type="Gene3D" id="1.10.630.10">
    <property type="entry name" value="Cytochrome P450"/>
    <property type="match status" value="1"/>
</dbReference>
<keyword evidence="1 2" id="KW-0408">Iron</keyword>
<keyword evidence="1 2" id="KW-0479">Metal-binding</keyword>
<evidence type="ECO:0000256" key="2">
    <source>
        <dbReference type="RuleBase" id="RU000461"/>
    </source>
</evidence>
<dbReference type="InterPro" id="IPR002401">
    <property type="entry name" value="Cyt_P450_E_grp-I"/>
</dbReference>
<dbReference type="PRINTS" id="PR00385">
    <property type="entry name" value="P450"/>
</dbReference>
<proteinExistence type="inferred from homology"/>
<dbReference type="PRINTS" id="PR00463">
    <property type="entry name" value="EP450I"/>
</dbReference>
<dbReference type="GO" id="GO:0016705">
    <property type="term" value="F:oxidoreductase activity, acting on paired donors, with incorporation or reduction of molecular oxygen"/>
    <property type="evidence" value="ECO:0007669"/>
    <property type="project" value="InterPro"/>
</dbReference>
<comment type="cofactor">
    <cofactor evidence="1">
        <name>heme</name>
        <dbReference type="ChEBI" id="CHEBI:30413"/>
    </cofactor>
</comment>
<dbReference type="GO" id="GO:0005506">
    <property type="term" value="F:iron ion binding"/>
    <property type="evidence" value="ECO:0007669"/>
    <property type="project" value="InterPro"/>
</dbReference>
<evidence type="ECO:0000313" key="3">
    <source>
        <dbReference type="EMBL" id="KYF85189.1"/>
    </source>
</evidence>
<dbReference type="GO" id="GO:0004497">
    <property type="term" value="F:monooxygenase activity"/>
    <property type="evidence" value="ECO:0007669"/>
    <property type="project" value="UniProtKB-KW"/>
</dbReference>
<dbReference type="SUPFAM" id="SSF48264">
    <property type="entry name" value="Cytochrome P450"/>
    <property type="match status" value="1"/>
</dbReference>
<reference evidence="3 4" key="1">
    <citation type="submission" date="2014-02" db="EMBL/GenBank/DDBJ databases">
        <title>The small core and large imbalanced accessory genome model reveals a collaborative survival strategy of Sorangium cellulosum strains in nature.</title>
        <authorList>
            <person name="Han K."/>
            <person name="Peng R."/>
            <person name="Blom J."/>
            <person name="Li Y.-Z."/>
        </authorList>
    </citation>
    <scope>NUCLEOTIDE SEQUENCE [LARGE SCALE GENOMIC DNA]</scope>
    <source>
        <strain evidence="3 4">So0011-07</strain>
    </source>
</reference>
<dbReference type="InterPro" id="IPR017972">
    <property type="entry name" value="Cyt_P450_CS"/>
</dbReference>
<dbReference type="InterPro" id="IPR001128">
    <property type="entry name" value="Cyt_P450"/>
</dbReference>
<evidence type="ECO:0000313" key="4">
    <source>
        <dbReference type="Proteomes" id="UP000075635"/>
    </source>
</evidence>
<dbReference type="CDD" id="cd11083">
    <property type="entry name" value="CYP_unk"/>
    <property type="match status" value="1"/>
</dbReference>
<dbReference type="PANTHER" id="PTHR24301">
    <property type="entry name" value="THROMBOXANE-A SYNTHASE"/>
    <property type="match status" value="1"/>
</dbReference>